<evidence type="ECO:0000313" key="2">
    <source>
        <dbReference type="Proteomes" id="UP001225378"/>
    </source>
</evidence>
<dbReference type="PANTHER" id="PTHR28055:SF1">
    <property type="entry name" value="ALTERED INHERITANCE OF MITOCHONDRIA PROTEIN 41, MITOCHONDRIAL"/>
    <property type="match status" value="1"/>
</dbReference>
<dbReference type="PANTHER" id="PTHR28055">
    <property type="entry name" value="ALTERED INHERITANCE OF MITOCHONDRIA PROTEIN 41, MITOCHONDRIAL"/>
    <property type="match status" value="1"/>
</dbReference>
<dbReference type="Pfam" id="PF09424">
    <property type="entry name" value="YqeY"/>
    <property type="match status" value="1"/>
</dbReference>
<dbReference type="InterPro" id="IPR003789">
    <property type="entry name" value="Asn/Gln_tRNA_amidoTrase-B-like"/>
</dbReference>
<evidence type="ECO:0000313" key="1">
    <source>
        <dbReference type="EMBL" id="XBS21462.1"/>
    </source>
</evidence>
<dbReference type="RefSeq" id="WP_305909549.1">
    <property type="nucleotide sequence ID" value="NZ_CP157743.1"/>
</dbReference>
<dbReference type="InterPro" id="IPR023168">
    <property type="entry name" value="GatB_Yqey_C_2"/>
</dbReference>
<dbReference type="SUPFAM" id="SSF89095">
    <property type="entry name" value="GatB/YqeY motif"/>
    <property type="match status" value="1"/>
</dbReference>
<dbReference type="AlphaFoldDB" id="A0AAU7NWU0"/>
<accession>A0AAU7NWU0</accession>
<proteinExistence type="predicted"/>
<dbReference type="Proteomes" id="UP001225378">
    <property type="component" value="Chromosome"/>
</dbReference>
<organism evidence="1 2">
    <name type="scientific">Methylomarinum roseum</name>
    <dbReference type="NCBI Taxonomy" id="3067653"/>
    <lineage>
        <taxon>Bacteria</taxon>
        <taxon>Pseudomonadati</taxon>
        <taxon>Pseudomonadota</taxon>
        <taxon>Gammaproteobacteria</taxon>
        <taxon>Methylococcales</taxon>
        <taxon>Methylococcaceae</taxon>
        <taxon>Methylomarinum</taxon>
    </lineage>
</organism>
<dbReference type="GO" id="GO:0016884">
    <property type="term" value="F:carbon-nitrogen ligase activity, with glutamine as amido-N-donor"/>
    <property type="evidence" value="ECO:0007669"/>
    <property type="project" value="InterPro"/>
</dbReference>
<dbReference type="EMBL" id="CP157743">
    <property type="protein sequence ID" value="XBS21462.1"/>
    <property type="molecule type" value="Genomic_DNA"/>
</dbReference>
<keyword evidence="2" id="KW-1185">Reference proteome</keyword>
<dbReference type="Gene3D" id="1.10.10.410">
    <property type="match status" value="1"/>
</dbReference>
<gene>
    <name evidence="1" type="ORF">Q9L42_004875</name>
</gene>
<sequence>MELLKDRIKDDMKTAMKAGNKSRLGVIRMILAAIKQIEVDERVELDNDRVIAVLDKMLKQRRESIRQYRDAGRDDLAEQEESEILVIQDFLPQALSDEEIEALVAQAVADAGAESIKDMGKVMGLLKPQMQGRADMSVVSAKIKAVLTA</sequence>
<dbReference type="InterPro" id="IPR019004">
    <property type="entry name" value="YqeY/Aim41"/>
</dbReference>
<dbReference type="Gene3D" id="1.10.1510.10">
    <property type="entry name" value="Uncharacterised protein YqeY/AIM41 PF09424, N-terminal domain"/>
    <property type="match status" value="1"/>
</dbReference>
<name>A0AAU7NWU0_9GAMM</name>
<protein>
    <submittedName>
        <fullName evidence="1">GatB/YqeY domain-containing protein</fullName>
    </submittedName>
</protein>
<dbReference type="KEGG" id="mech:Q9L42_004875"/>
<reference evidence="1 2" key="1">
    <citation type="journal article" date="2024" name="Microbiology">
        <title>Methylomarinum rosea sp. nov., a novel halophilic methanotrophic bacterium from the hypersaline Lake Elton.</title>
        <authorList>
            <person name="Suleimanov R.Z."/>
            <person name="Oshkin I.Y."/>
            <person name="Danilova O.V."/>
            <person name="Suzina N.E."/>
            <person name="Dedysh S.N."/>
        </authorList>
    </citation>
    <scope>NUCLEOTIDE SEQUENCE [LARGE SCALE GENOMIC DNA]</scope>
    <source>
        <strain evidence="1 2">Ch1-1</strain>
    </source>
</reference>
<dbReference type="InterPro" id="IPR042184">
    <property type="entry name" value="YqeY/Aim41_N"/>
</dbReference>